<dbReference type="Pfam" id="PF00294">
    <property type="entry name" value="PfkB"/>
    <property type="match status" value="2"/>
</dbReference>
<reference evidence="4 5" key="1">
    <citation type="journal article" date="2012" name="J. Bacteriol.">
        <title>Draft Genome Sequence of Agrobacterium albertimagni Strain AOL15.</title>
        <authorList>
            <person name="Trimble W.L."/>
            <person name="Phung le T."/>
            <person name="Meyer F."/>
            <person name="Gilbert J.A."/>
            <person name="Silver S."/>
        </authorList>
    </citation>
    <scope>NUCLEOTIDE SEQUENCE [LARGE SCALE GENOMIC DNA]</scope>
    <source>
        <strain evidence="4 5">AOL15</strain>
    </source>
</reference>
<feature type="domain" description="Carbohydrate kinase PfkB" evidence="3">
    <location>
        <begin position="164"/>
        <end position="260"/>
    </location>
</feature>
<dbReference type="RefSeq" id="WP_006724091.1">
    <property type="nucleotide sequence ID" value="NZ_ALJF01000001.1"/>
</dbReference>
<name>K2QK96_9HYPH</name>
<evidence type="ECO:0000256" key="2">
    <source>
        <dbReference type="ARBA" id="ARBA00022777"/>
    </source>
</evidence>
<dbReference type="AlphaFoldDB" id="K2QK96"/>
<sequence length="280" mass="29279">MIKLSFATVGDNCIDRFRPSGMSLIGGNAVNVAVQLALLGHVSHYFGAVGDDDDGRRTIRELAENGVEVEGVECRPGHTAYTLIDVLPSGERLFAHEDFGACAGYRPGPEDLILLKQMDHVHIGWMDDGGALREELLSAGVSVSQDISVNTGERNRGVSGLSIAFASAGEDDAAAQIMLQRLIDEGARLAVVTRGAKGASVSDGKRSATTAAAPIKVIDTTGAGDSFIAGFIAAYRQGEDWDSCLERGGRQAAVTCGHIGGFPQISASNLIDAGKGLPLR</sequence>
<dbReference type="PANTHER" id="PTHR10584:SF166">
    <property type="entry name" value="RIBOKINASE"/>
    <property type="match status" value="1"/>
</dbReference>
<dbReference type="PROSITE" id="PS00583">
    <property type="entry name" value="PFKB_KINASES_1"/>
    <property type="match status" value="1"/>
</dbReference>
<evidence type="ECO:0000256" key="1">
    <source>
        <dbReference type="ARBA" id="ARBA00022679"/>
    </source>
</evidence>
<dbReference type="SUPFAM" id="SSF53613">
    <property type="entry name" value="Ribokinase-like"/>
    <property type="match status" value="1"/>
</dbReference>
<dbReference type="OrthoDB" id="9775849at2"/>
<dbReference type="InterPro" id="IPR029056">
    <property type="entry name" value="Ribokinase-like"/>
</dbReference>
<comment type="caution">
    <text evidence="4">The sequence shown here is derived from an EMBL/GenBank/DDBJ whole genome shotgun (WGS) entry which is preliminary data.</text>
</comment>
<protein>
    <submittedName>
        <fullName evidence="4">Kinase</fullName>
    </submittedName>
</protein>
<dbReference type="PANTHER" id="PTHR10584">
    <property type="entry name" value="SUGAR KINASE"/>
    <property type="match status" value="1"/>
</dbReference>
<proteinExistence type="predicted"/>
<keyword evidence="5" id="KW-1185">Reference proteome</keyword>
<dbReference type="InterPro" id="IPR002173">
    <property type="entry name" value="Carboh/pur_kinase_PfkB_CS"/>
</dbReference>
<dbReference type="InterPro" id="IPR011611">
    <property type="entry name" value="PfkB_dom"/>
</dbReference>
<evidence type="ECO:0000313" key="4">
    <source>
        <dbReference type="EMBL" id="EKF61636.1"/>
    </source>
</evidence>
<organism evidence="4 5">
    <name type="scientific">Agrobacterium albertimagni AOL15</name>
    <dbReference type="NCBI Taxonomy" id="1156935"/>
    <lineage>
        <taxon>Bacteria</taxon>
        <taxon>Pseudomonadati</taxon>
        <taxon>Pseudomonadota</taxon>
        <taxon>Alphaproteobacteria</taxon>
        <taxon>Hyphomicrobiales</taxon>
        <taxon>Rhizobiaceae</taxon>
        <taxon>Rhizobium/Agrobacterium group</taxon>
        <taxon>Agrobacterium</taxon>
    </lineage>
</organism>
<dbReference type="Gene3D" id="3.40.1190.20">
    <property type="match status" value="1"/>
</dbReference>
<accession>K2QK96</accession>
<dbReference type="PROSITE" id="PS00584">
    <property type="entry name" value="PFKB_KINASES_2"/>
    <property type="match status" value="1"/>
</dbReference>
<dbReference type="STRING" id="1156935.QWE_00500"/>
<dbReference type="Proteomes" id="UP000007123">
    <property type="component" value="Unassembled WGS sequence"/>
</dbReference>
<dbReference type="eggNOG" id="COG0524">
    <property type="taxonomic scope" value="Bacteria"/>
</dbReference>
<dbReference type="GO" id="GO:0016301">
    <property type="term" value="F:kinase activity"/>
    <property type="evidence" value="ECO:0007669"/>
    <property type="project" value="UniProtKB-KW"/>
</dbReference>
<dbReference type="PATRIC" id="fig|1156935.5.peg.102"/>
<evidence type="ECO:0000313" key="5">
    <source>
        <dbReference type="Proteomes" id="UP000007123"/>
    </source>
</evidence>
<feature type="domain" description="Carbohydrate kinase PfkB" evidence="3">
    <location>
        <begin position="25"/>
        <end position="123"/>
    </location>
</feature>
<dbReference type="EMBL" id="ALJF01000001">
    <property type="protein sequence ID" value="EKF61636.1"/>
    <property type="molecule type" value="Genomic_DNA"/>
</dbReference>
<evidence type="ECO:0000259" key="3">
    <source>
        <dbReference type="Pfam" id="PF00294"/>
    </source>
</evidence>
<keyword evidence="2 4" id="KW-0418">Kinase</keyword>
<gene>
    <name evidence="4" type="ORF">QWE_00500</name>
</gene>
<keyword evidence="1" id="KW-0808">Transferase</keyword>